<sequence length="264" mass="28665">MPTVTSPDGTTIAYDKTGDGPPVVLVDGALCYRAFGPATPLAKQLADRFTVYTYDRRGRGESADTAPYAAEREIEDLEAIIKEAGGTAFVYGISSGAALALEAANHGIGITRLALYEAPYLVDDTGPVEPPDYRERIAEDIAAGRPGDAVKRFMKLVGAPRIAITMMRLMPAWKKLKAVGHTLPYDREILEPGRKREPLPSDRWTSVTMPTLVMDGGKSPEWMRNSQRAVAAVLPEAEYRTLAGQTHMLKAEAVAPVLKEFFAS</sequence>
<name>A0A6N9YIF9_9ACTN</name>
<keyword evidence="2" id="KW-0378">Hydrolase</keyword>
<dbReference type="InterPro" id="IPR000073">
    <property type="entry name" value="AB_hydrolase_1"/>
</dbReference>
<dbReference type="Proteomes" id="UP000469185">
    <property type="component" value="Unassembled WGS sequence"/>
</dbReference>
<dbReference type="EMBL" id="JAAGOB010000002">
    <property type="protein sequence ID" value="NED94700.1"/>
    <property type="molecule type" value="Genomic_DNA"/>
</dbReference>
<dbReference type="PANTHER" id="PTHR43433">
    <property type="entry name" value="HYDROLASE, ALPHA/BETA FOLD FAMILY PROTEIN"/>
    <property type="match status" value="1"/>
</dbReference>
<dbReference type="AlphaFoldDB" id="A0A6N9YIF9"/>
<dbReference type="GO" id="GO:0004806">
    <property type="term" value="F:triacylglycerol lipase activity"/>
    <property type="evidence" value="ECO:0007669"/>
    <property type="project" value="TreeGrafter"/>
</dbReference>
<dbReference type="SUPFAM" id="SSF53474">
    <property type="entry name" value="alpha/beta-Hydrolases"/>
    <property type="match status" value="1"/>
</dbReference>
<comment type="caution">
    <text evidence="2">The sequence shown here is derived from an EMBL/GenBank/DDBJ whole genome shotgun (WGS) entry which is preliminary data.</text>
</comment>
<dbReference type="Gene3D" id="3.40.50.1820">
    <property type="entry name" value="alpha/beta hydrolase"/>
    <property type="match status" value="1"/>
</dbReference>
<dbReference type="PANTHER" id="PTHR43433:SF5">
    <property type="entry name" value="AB HYDROLASE-1 DOMAIN-CONTAINING PROTEIN"/>
    <property type="match status" value="1"/>
</dbReference>
<accession>A0A6N9YIF9</accession>
<dbReference type="InterPro" id="IPR050471">
    <property type="entry name" value="AB_hydrolase"/>
</dbReference>
<dbReference type="Pfam" id="PF12697">
    <property type="entry name" value="Abhydrolase_6"/>
    <property type="match status" value="1"/>
</dbReference>
<protein>
    <submittedName>
        <fullName evidence="2">Alpha/beta hydrolase</fullName>
    </submittedName>
</protein>
<evidence type="ECO:0000259" key="1">
    <source>
        <dbReference type="Pfam" id="PF12697"/>
    </source>
</evidence>
<dbReference type="GO" id="GO:0046503">
    <property type="term" value="P:glycerolipid catabolic process"/>
    <property type="evidence" value="ECO:0007669"/>
    <property type="project" value="TreeGrafter"/>
</dbReference>
<proteinExistence type="predicted"/>
<organism evidence="2 3">
    <name type="scientific">Phytoactinopolyspora alkaliphila</name>
    <dbReference type="NCBI Taxonomy" id="1783498"/>
    <lineage>
        <taxon>Bacteria</taxon>
        <taxon>Bacillati</taxon>
        <taxon>Actinomycetota</taxon>
        <taxon>Actinomycetes</taxon>
        <taxon>Jiangellales</taxon>
        <taxon>Jiangellaceae</taxon>
        <taxon>Phytoactinopolyspora</taxon>
    </lineage>
</organism>
<keyword evidence="3" id="KW-1185">Reference proteome</keyword>
<reference evidence="2 3" key="1">
    <citation type="submission" date="2020-02" db="EMBL/GenBank/DDBJ databases">
        <authorList>
            <person name="Li X.-J."/>
            <person name="Feng X.-M."/>
        </authorList>
    </citation>
    <scope>NUCLEOTIDE SEQUENCE [LARGE SCALE GENOMIC DNA]</scope>
    <source>
        <strain evidence="2 3">CGMCC 4.7225</strain>
    </source>
</reference>
<evidence type="ECO:0000313" key="3">
    <source>
        <dbReference type="Proteomes" id="UP000469185"/>
    </source>
</evidence>
<gene>
    <name evidence="2" type="ORF">G1H11_05190</name>
</gene>
<evidence type="ECO:0000313" key="2">
    <source>
        <dbReference type="EMBL" id="NED94700.1"/>
    </source>
</evidence>
<dbReference type="InterPro" id="IPR029058">
    <property type="entry name" value="AB_hydrolase_fold"/>
</dbReference>
<dbReference type="RefSeq" id="WP_163816676.1">
    <property type="nucleotide sequence ID" value="NZ_JAAGOB010000002.1"/>
</dbReference>
<feature type="domain" description="AB hydrolase-1" evidence="1">
    <location>
        <begin position="30"/>
        <end position="254"/>
    </location>
</feature>